<proteinExistence type="predicted"/>
<feature type="chain" id="PRO_5014938475" evidence="1">
    <location>
        <begin position="26"/>
        <end position="175"/>
    </location>
</feature>
<evidence type="ECO:0000313" key="3">
    <source>
        <dbReference type="Proteomes" id="UP000236023"/>
    </source>
</evidence>
<dbReference type="AlphaFoldDB" id="A0A2N8T3D6"/>
<sequence length="175" mass="19686">MKRIAALSTVAGLALALALAGFSLADDDEHHDRQRYKRPKRLAVPRDAPMVWQEECAACHMLYAPGLLPAEAWRQQMRTLGEHYGSNASLDPVQEKAILDFLVRASAGNRLPLEPSPRAGEPPRISQTRWFERKHDEVSDAKFARESVGGRFNCVACHRDAERGDFDDDRVKIPR</sequence>
<organism evidence="2 3">
    <name type="scientific">Stutzerimonas stutzeri</name>
    <name type="common">Pseudomonas stutzeri</name>
    <dbReference type="NCBI Taxonomy" id="316"/>
    <lineage>
        <taxon>Bacteria</taxon>
        <taxon>Pseudomonadati</taxon>
        <taxon>Pseudomonadota</taxon>
        <taxon>Gammaproteobacteria</taxon>
        <taxon>Pseudomonadales</taxon>
        <taxon>Pseudomonadaceae</taxon>
        <taxon>Stutzerimonas</taxon>
    </lineage>
</organism>
<evidence type="ECO:0000256" key="1">
    <source>
        <dbReference type="SAM" id="SignalP"/>
    </source>
</evidence>
<gene>
    <name evidence="2" type="ORF">CXK94_11945</name>
</gene>
<dbReference type="EMBL" id="POUT01000006">
    <property type="protein sequence ID" value="PNG09243.1"/>
    <property type="molecule type" value="Genomic_DNA"/>
</dbReference>
<comment type="caution">
    <text evidence="2">The sequence shown here is derived from an EMBL/GenBank/DDBJ whole genome shotgun (WGS) entry which is preliminary data.</text>
</comment>
<evidence type="ECO:0000313" key="2">
    <source>
        <dbReference type="EMBL" id="PNG09243.1"/>
    </source>
</evidence>
<name>A0A2N8T3D6_STUST</name>
<reference evidence="2 3" key="1">
    <citation type="submission" date="2018-01" db="EMBL/GenBank/DDBJ databases">
        <title>Denitrification phenotypes of diverse strains of Pseudomonas stutzeri.</title>
        <authorList>
            <person name="Milligan D.A."/>
            <person name="Bergaust L."/>
            <person name="Bakken L.R."/>
            <person name="Frostegard A."/>
        </authorList>
    </citation>
    <scope>NUCLEOTIDE SEQUENCE [LARGE SCALE GENOMIC DNA]</scope>
    <source>
        <strain evidence="2 3">24a75</strain>
    </source>
</reference>
<protein>
    <submittedName>
        <fullName evidence="2">Cytochrome C</fullName>
    </submittedName>
</protein>
<dbReference type="RefSeq" id="WP_102894513.1">
    <property type="nucleotide sequence ID" value="NZ_JAMOHU010000036.1"/>
</dbReference>
<dbReference type="InterPro" id="IPR018588">
    <property type="entry name" value="Dihaem_cytochrome-c"/>
</dbReference>
<feature type="signal peptide" evidence="1">
    <location>
        <begin position="1"/>
        <end position="25"/>
    </location>
</feature>
<accession>A0A2N8T3D6</accession>
<keyword evidence="1" id="KW-0732">Signal</keyword>
<dbReference type="Proteomes" id="UP000236023">
    <property type="component" value="Unassembled WGS sequence"/>
</dbReference>
<dbReference type="Pfam" id="PF09626">
    <property type="entry name" value="DHC"/>
    <property type="match status" value="1"/>
</dbReference>